<name>A0ABQ4WG97_9ASTR</name>
<keyword evidence="1" id="KW-0808">Transferase</keyword>
<dbReference type="Proteomes" id="UP001151760">
    <property type="component" value="Unassembled WGS sequence"/>
</dbReference>
<dbReference type="PANTHER" id="PTHR48475">
    <property type="entry name" value="RIBONUCLEASE H"/>
    <property type="match status" value="1"/>
</dbReference>
<dbReference type="SUPFAM" id="SSF53098">
    <property type="entry name" value="Ribonuclease H-like"/>
    <property type="match status" value="1"/>
</dbReference>
<sequence length="190" mass="21289">MPNPLPNSQAPQNLDDFDHGTLAILSMGNGYARPAPRSTGESKVGNFGRRLFHKVDRIQAAGQNDREGAHPQANRIVERANKSFMKGIKTRLGRERKGWMDELPNVMCAHRTSLKTSNGETPYSLMFKSEVGEFVYQKNEASRVENLGKLGPKREGPYLVVEVYQNGSYKLCTMDDREVSRVCEQSSQSP</sequence>
<protein>
    <submittedName>
        <fullName evidence="1">Reverse transcriptase domain-containing protein</fullName>
    </submittedName>
</protein>
<keyword evidence="1" id="KW-0548">Nucleotidyltransferase</keyword>
<dbReference type="InterPro" id="IPR012337">
    <property type="entry name" value="RNaseH-like_sf"/>
</dbReference>
<comment type="caution">
    <text evidence="1">The sequence shown here is derived from an EMBL/GenBank/DDBJ whole genome shotgun (WGS) entry which is preliminary data.</text>
</comment>
<accession>A0ABQ4WG97</accession>
<dbReference type="EMBL" id="BQNB010008615">
    <property type="protein sequence ID" value="GJS51875.1"/>
    <property type="molecule type" value="Genomic_DNA"/>
</dbReference>
<evidence type="ECO:0000313" key="1">
    <source>
        <dbReference type="EMBL" id="GJS51875.1"/>
    </source>
</evidence>
<gene>
    <name evidence="1" type="ORF">Tco_0625237</name>
</gene>
<evidence type="ECO:0000313" key="2">
    <source>
        <dbReference type="Proteomes" id="UP001151760"/>
    </source>
</evidence>
<dbReference type="PANTHER" id="PTHR48475:SF2">
    <property type="entry name" value="RIBONUCLEASE H"/>
    <property type="match status" value="1"/>
</dbReference>
<proteinExistence type="predicted"/>
<organism evidence="1 2">
    <name type="scientific">Tanacetum coccineum</name>
    <dbReference type="NCBI Taxonomy" id="301880"/>
    <lineage>
        <taxon>Eukaryota</taxon>
        <taxon>Viridiplantae</taxon>
        <taxon>Streptophyta</taxon>
        <taxon>Embryophyta</taxon>
        <taxon>Tracheophyta</taxon>
        <taxon>Spermatophyta</taxon>
        <taxon>Magnoliopsida</taxon>
        <taxon>eudicotyledons</taxon>
        <taxon>Gunneridae</taxon>
        <taxon>Pentapetalae</taxon>
        <taxon>asterids</taxon>
        <taxon>campanulids</taxon>
        <taxon>Asterales</taxon>
        <taxon>Asteraceae</taxon>
        <taxon>Asteroideae</taxon>
        <taxon>Anthemideae</taxon>
        <taxon>Anthemidinae</taxon>
        <taxon>Tanacetum</taxon>
    </lineage>
</organism>
<keyword evidence="2" id="KW-1185">Reference proteome</keyword>
<dbReference type="GO" id="GO:0003964">
    <property type="term" value="F:RNA-directed DNA polymerase activity"/>
    <property type="evidence" value="ECO:0007669"/>
    <property type="project" value="UniProtKB-KW"/>
</dbReference>
<dbReference type="InterPro" id="IPR036397">
    <property type="entry name" value="RNaseH_sf"/>
</dbReference>
<reference evidence="1" key="1">
    <citation type="journal article" date="2022" name="Int. J. Mol. Sci.">
        <title>Draft Genome of Tanacetum Coccineum: Genomic Comparison of Closely Related Tanacetum-Family Plants.</title>
        <authorList>
            <person name="Yamashiro T."/>
            <person name="Shiraishi A."/>
            <person name="Nakayama K."/>
            <person name="Satake H."/>
        </authorList>
    </citation>
    <scope>NUCLEOTIDE SEQUENCE</scope>
</reference>
<dbReference type="Gene3D" id="3.30.420.10">
    <property type="entry name" value="Ribonuclease H-like superfamily/Ribonuclease H"/>
    <property type="match status" value="1"/>
</dbReference>
<keyword evidence="1" id="KW-0695">RNA-directed DNA polymerase</keyword>
<reference evidence="1" key="2">
    <citation type="submission" date="2022-01" db="EMBL/GenBank/DDBJ databases">
        <authorList>
            <person name="Yamashiro T."/>
            <person name="Shiraishi A."/>
            <person name="Satake H."/>
            <person name="Nakayama K."/>
        </authorList>
    </citation>
    <scope>NUCLEOTIDE SEQUENCE</scope>
</reference>